<protein>
    <submittedName>
        <fullName evidence="1">Uncharacterized protein</fullName>
    </submittedName>
</protein>
<sequence>MESHVDRLVNQTWEKFQECDGSQRLLIAISGIPGSGKTTLAACVAHGINNLFHQDYHTRFPNSPPTSSSRTDPSQPDVAFVVPLDGYHLTRKQLSEMPNAEEAIFRRGAAFTFDAQSYLGLVMKLRRPISPETPTIFAPSFDHAVKDPVSNDIAIPVTARIVIFEGLYTALDEDGWRQAHALMDEIWFVDTDIERATQRVAKRNFAAGISSSFEESLARTKKSDMRNARHVLDARLHVHETIPSVEDESWVSQDLVNVDDELERKATAKKSGDDDGDYDVDEDSLRKQRMLRMDSIAALAADGVGM</sequence>
<dbReference type="OrthoDB" id="6362633at2759"/>
<dbReference type="Gene3D" id="3.40.50.300">
    <property type="entry name" value="P-loop containing nucleotide triphosphate hydrolases"/>
    <property type="match status" value="2"/>
</dbReference>
<comment type="caution">
    <text evidence="1">The sequence shown here is derived from an EMBL/GenBank/DDBJ whole genome shotgun (WGS) entry which is preliminary data.</text>
</comment>
<name>A0A072P981_9EURO</name>
<dbReference type="HOGENOM" id="CLU_067202_1_1_1"/>
<proteinExistence type="predicted"/>
<organism evidence="1 2">
    <name type="scientific">Exophiala aquamarina CBS 119918</name>
    <dbReference type="NCBI Taxonomy" id="1182545"/>
    <lineage>
        <taxon>Eukaryota</taxon>
        <taxon>Fungi</taxon>
        <taxon>Dikarya</taxon>
        <taxon>Ascomycota</taxon>
        <taxon>Pezizomycotina</taxon>
        <taxon>Eurotiomycetes</taxon>
        <taxon>Chaetothyriomycetidae</taxon>
        <taxon>Chaetothyriales</taxon>
        <taxon>Herpotrichiellaceae</taxon>
        <taxon>Exophiala</taxon>
    </lineage>
</organism>
<evidence type="ECO:0000313" key="1">
    <source>
        <dbReference type="EMBL" id="KEF56431.1"/>
    </source>
</evidence>
<dbReference type="SUPFAM" id="SSF52540">
    <property type="entry name" value="P-loop containing nucleoside triphosphate hydrolases"/>
    <property type="match status" value="1"/>
</dbReference>
<dbReference type="InterPro" id="IPR027417">
    <property type="entry name" value="P-loop_NTPase"/>
</dbReference>
<keyword evidence="2" id="KW-1185">Reference proteome</keyword>
<dbReference type="PANTHER" id="PTHR10285">
    <property type="entry name" value="URIDINE KINASE"/>
    <property type="match status" value="1"/>
</dbReference>
<dbReference type="VEuPathDB" id="FungiDB:A1O9_08012"/>
<accession>A0A072P981</accession>
<dbReference type="RefSeq" id="XP_013259021.1">
    <property type="nucleotide sequence ID" value="XM_013403567.1"/>
</dbReference>
<dbReference type="AlphaFoldDB" id="A0A072P981"/>
<dbReference type="Proteomes" id="UP000027920">
    <property type="component" value="Unassembled WGS sequence"/>
</dbReference>
<dbReference type="EMBL" id="AMGV01000006">
    <property type="protein sequence ID" value="KEF56431.1"/>
    <property type="molecule type" value="Genomic_DNA"/>
</dbReference>
<gene>
    <name evidence="1" type="ORF">A1O9_08012</name>
</gene>
<reference evidence="1 2" key="1">
    <citation type="submission" date="2013-03" db="EMBL/GenBank/DDBJ databases">
        <title>The Genome Sequence of Exophiala aquamarina CBS 119918.</title>
        <authorList>
            <consortium name="The Broad Institute Genomics Platform"/>
            <person name="Cuomo C."/>
            <person name="de Hoog S."/>
            <person name="Gorbushina A."/>
            <person name="Walker B."/>
            <person name="Young S.K."/>
            <person name="Zeng Q."/>
            <person name="Gargeya S."/>
            <person name="Fitzgerald M."/>
            <person name="Haas B."/>
            <person name="Abouelleil A."/>
            <person name="Allen A.W."/>
            <person name="Alvarado L."/>
            <person name="Arachchi H.M."/>
            <person name="Berlin A.M."/>
            <person name="Chapman S.B."/>
            <person name="Gainer-Dewar J."/>
            <person name="Goldberg J."/>
            <person name="Griggs A."/>
            <person name="Gujja S."/>
            <person name="Hansen M."/>
            <person name="Howarth C."/>
            <person name="Imamovic A."/>
            <person name="Ireland A."/>
            <person name="Larimer J."/>
            <person name="McCowan C."/>
            <person name="Murphy C."/>
            <person name="Pearson M."/>
            <person name="Poon T.W."/>
            <person name="Priest M."/>
            <person name="Roberts A."/>
            <person name="Saif S."/>
            <person name="Shea T."/>
            <person name="Sisk P."/>
            <person name="Sykes S."/>
            <person name="Wortman J."/>
            <person name="Nusbaum C."/>
            <person name="Birren B."/>
        </authorList>
    </citation>
    <scope>NUCLEOTIDE SEQUENCE [LARGE SCALE GENOMIC DNA]</scope>
    <source>
        <strain evidence="1 2">CBS 119918</strain>
    </source>
</reference>
<evidence type="ECO:0000313" key="2">
    <source>
        <dbReference type="Proteomes" id="UP000027920"/>
    </source>
</evidence>
<dbReference type="GeneID" id="25282925"/>
<dbReference type="STRING" id="1182545.A0A072P981"/>